<dbReference type="SUPFAM" id="SSF82714">
    <property type="entry name" value="Multidrug efflux transporter AcrB TolC docking domain, DN and DC subdomains"/>
    <property type="match status" value="2"/>
</dbReference>
<feature type="transmembrane region" description="Helical" evidence="8">
    <location>
        <begin position="952"/>
        <end position="973"/>
    </location>
</feature>
<dbReference type="GO" id="GO:0005886">
    <property type="term" value="C:plasma membrane"/>
    <property type="evidence" value="ECO:0007669"/>
    <property type="project" value="UniProtKB-SubCell"/>
</dbReference>
<sequence>MILADVSLRRPVLAVVISLLMLVFGMVSFQRLEVREMPETEKPVISISTSYSGTSAAVMESQVTKVLEDQLSGLSGLSSIQSSSRYGRSSINVEFDADRDLDSAANDVREAVSRATRKLPDDADPPVVSKSGNNDDVIMWITLAGSTLDPVALSRYATEVLEKRLLLIDGVSSVNMSGYRSLVMNIRLDPAAMAARGVTVADINSALRKENVEQPAGELRTADLQMSARITRSFNSAEDFSRIVVRSTDGEPVYLGDVATLEEGARDNDSLYRANGENVVGLGIVRQSQSNTVDVTHRVKAELDNLRQNLPQGVSISIGYESAQFIESAIDEVYNTLAITAGLVVLTIYLFLGSPRATLIPTITVPVSLVAAFISALVFGFSINLITLMALVLAIGLVVDDAIVVLENVHRHLEMGRSPLAAAWHGTREVGFAVVATTAVLVAVFVPVLFLTGTVGRIFAEFAMLLSAAVVFSSVIALTLTPVMCARLLRSEMPQNCLTRAFGNLVTTAAALYRRSLQVTQRRPLWAPLVLVVLLGASYLLYQQIPQALTPKEDRGSIFIMTRAAEGAGPELMQRNMLELERRLQPLLKQGVAENITVRTPGFGGAVNSGMAMITLKPWEERSQKASDLVGFIAKATADLPGMRIVPILPSSLRGSSDNPVQFVLGGPDYEQLKQWMDTLLKAARENPGLTDIDIDYRETTPELMLDVDRALANQLGIPVADIASTLQTVLGGSDVTTFAKDGEEYDVYLRGLKQNFRGAEDLAQIYLRAKNGQLVSVSTLINGQEKASASTYYHYNRNKSITLSANLAPGYDLGQALDFLDTQARTLLPAQAIVDYKGESLEYRTNQGNILFAFGMAMVVVYLLLAAQFESFVHPLVVMLTVPLGVAGGLFGLWVTGMSLNIYSQLGMIMLVGLVTKNGILLVEFTNQLRDAGQSFAEAILNAAETRFRPIMMTALTAIIGGIPLIFAFGAGAEGRQAIGIVVVFGMAIALVLTLYIVPAMYALLARRTGSPDDASRRLEQALADDELAELAGEKGRQP</sequence>
<dbReference type="PANTHER" id="PTHR32063">
    <property type="match status" value="1"/>
</dbReference>
<feature type="transmembrane region" description="Helical" evidence="8">
    <location>
        <begin position="851"/>
        <end position="870"/>
    </location>
</feature>
<dbReference type="PANTHER" id="PTHR32063:SF29">
    <property type="entry name" value="HAE1 FAMILY EFFLUX PUMP PERMEASE COMPONENT"/>
    <property type="match status" value="1"/>
</dbReference>
<dbReference type="FunFam" id="1.20.1640.10:FF:000001">
    <property type="entry name" value="Efflux pump membrane transporter"/>
    <property type="match status" value="1"/>
</dbReference>
<dbReference type="Gene3D" id="1.20.1640.10">
    <property type="entry name" value="Multidrug efflux transporter AcrB transmembrane domain"/>
    <property type="match status" value="2"/>
</dbReference>
<proteinExistence type="predicted"/>
<dbReference type="InterPro" id="IPR001036">
    <property type="entry name" value="Acrflvin-R"/>
</dbReference>
<reference evidence="9" key="1">
    <citation type="submission" date="2021-03" db="EMBL/GenBank/DDBJ databases">
        <title>Plesiomonas shigelloides zfcc0051, isolated from zebrafish feces.</title>
        <authorList>
            <person name="Vanderhoek Z."/>
            <person name="Gaulke C."/>
        </authorList>
    </citation>
    <scope>NUCLEOTIDE SEQUENCE</scope>
    <source>
        <strain evidence="9">Zfcc0051</strain>
    </source>
</reference>
<dbReference type="AlphaFoldDB" id="A0A8I2B636"/>
<feature type="transmembrane region" description="Helical" evidence="8">
    <location>
        <begin position="462"/>
        <end position="485"/>
    </location>
</feature>
<dbReference type="RefSeq" id="WP_207542166.1">
    <property type="nucleotide sequence ID" value="NZ_JAFNAA010000010.1"/>
</dbReference>
<feature type="transmembrane region" description="Helical" evidence="8">
    <location>
        <begin position="524"/>
        <end position="542"/>
    </location>
</feature>
<gene>
    <name evidence="9" type="ORF">J2R62_10640</name>
</gene>
<dbReference type="Gene3D" id="3.30.70.1430">
    <property type="entry name" value="Multidrug efflux transporter AcrB pore domain"/>
    <property type="match status" value="2"/>
</dbReference>
<feature type="transmembrane region" description="Helical" evidence="8">
    <location>
        <begin position="359"/>
        <end position="379"/>
    </location>
</feature>
<comment type="caution">
    <text evidence="9">The sequence shown here is derived from an EMBL/GenBank/DDBJ whole genome shotgun (WGS) entry which is preliminary data.</text>
</comment>
<keyword evidence="3" id="KW-1003">Cell membrane</keyword>
<dbReference type="EMBL" id="JAFNAA010000010">
    <property type="protein sequence ID" value="MBO1108672.1"/>
    <property type="molecule type" value="Genomic_DNA"/>
</dbReference>
<dbReference type="GO" id="GO:0042910">
    <property type="term" value="F:xenobiotic transmembrane transporter activity"/>
    <property type="evidence" value="ECO:0007669"/>
    <property type="project" value="TreeGrafter"/>
</dbReference>
<keyword evidence="6 8" id="KW-1133">Transmembrane helix</keyword>
<evidence type="ECO:0000256" key="8">
    <source>
        <dbReference type="SAM" id="Phobius"/>
    </source>
</evidence>
<evidence type="ECO:0000256" key="6">
    <source>
        <dbReference type="ARBA" id="ARBA00022989"/>
    </source>
</evidence>
<feature type="transmembrane region" description="Helical" evidence="8">
    <location>
        <begin position="12"/>
        <end position="29"/>
    </location>
</feature>
<evidence type="ECO:0000313" key="9">
    <source>
        <dbReference type="EMBL" id="MBO1108672.1"/>
    </source>
</evidence>
<dbReference type="Gene3D" id="3.30.70.1320">
    <property type="entry name" value="Multidrug efflux transporter AcrB pore domain like"/>
    <property type="match status" value="1"/>
</dbReference>
<evidence type="ECO:0000256" key="4">
    <source>
        <dbReference type="ARBA" id="ARBA00022519"/>
    </source>
</evidence>
<organism evidence="9 10">
    <name type="scientific">Plesiomonas shigelloides</name>
    <name type="common">Aeromonas shigelloides</name>
    <dbReference type="NCBI Taxonomy" id="703"/>
    <lineage>
        <taxon>Bacteria</taxon>
        <taxon>Pseudomonadati</taxon>
        <taxon>Pseudomonadota</taxon>
        <taxon>Gammaproteobacteria</taxon>
        <taxon>Enterobacterales</taxon>
        <taxon>Enterobacteriaceae</taxon>
        <taxon>Plesiomonas</taxon>
    </lineage>
</organism>
<feature type="transmembrane region" description="Helical" evidence="8">
    <location>
        <begin position="903"/>
        <end position="924"/>
    </location>
</feature>
<keyword evidence="7 8" id="KW-0472">Membrane</keyword>
<comment type="subcellular location">
    <subcellularLocation>
        <location evidence="1">Cell inner membrane</location>
        <topology evidence="1">Multi-pass membrane protein</topology>
    </subcellularLocation>
</comment>
<dbReference type="Gene3D" id="3.30.70.1440">
    <property type="entry name" value="Multidrug efflux transporter AcrB pore domain"/>
    <property type="match status" value="1"/>
</dbReference>
<feature type="transmembrane region" description="Helical" evidence="8">
    <location>
        <begin position="385"/>
        <end position="409"/>
    </location>
</feature>
<dbReference type="PRINTS" id="PR00702">
    <property type="entry name" value="ACRIFLAVINRP"/>
</dbReference>
<dbReference type="Proteomes" id="UP000664658">
    <property type="component" value="Unassembled WGS sequence"/>
</dbReference>
<feature type="transmembrane region" description="Helical" evidence="8">
    <location>
        <begin position="877"/>
        <end position="897"/>
    </location>
</feature>
<feature type="transmembrane region" description="Helical" evidence="8">
    <location>
        <begin position="333"/>
        <end position="352"/>
    </location>
</feature>
<evidence type="ECO:0000313" key="10">
    <source>
        <dbReference type="Proteomes" id="UP000664658"/>
    </source>
</evidence>
<dbReference type="SUPFAM" id="SSF82866">
    <property type="entry name" value="Multidrug efflux transporter AcrB transmembrane domain"/>
    <property type="match status" value="2"/>
</dbReference>
<evidence type="ECO:0000256" key="7">
    <source>
        <dbReference type="ARBA" id="ARBA00023136"/>
    </source>
</evidence>
<feature type="transmembrane region" description="Helical" evidence="8">
    <location>
        <begin position="979"/>
        <end position="999"/>
    </location>
</feature>
<dbReference type="SUPFAM" id="SSF82693">
    <property type="entry name" value="Multidrug efflux transporter AcrB pore domain, PN1, PN2, PC1 and PC2 subdomains"/>
    <property type="match status" value="3"/>
</dbReference>
<evidence type="ECO:0000256" key="5">
    <source>
        <dbReference type="ARBA" id="ARBA00022692"/>
    </source>
</evidence>
<feature type="transmembrane region" description="Helical" evidence="8">
    <location>
        <begin position="430"/>
        <end position="450"/>
    </location>
</feature>
<keyword evidence="5 8" id="KW-0812">Transmembrane</keyword>
<evidence type="ECO:0000256" key="3">
    <source>
        <dbReference type="ARBA" id="ARBA00022475"/>
    </source>
</evidence>
<evidence type="ECO:0000256" key="2">
    <source>
        <dbReference type="ARBA" id="ARBA00022448"/>
    </source>
</evidence>
<dbReference type="InterPro" id="IPR027463">
    <property type="entry name" value="AcrB_DN_DC_subdom"/>
</dbReference>
<keyword evidence="2" id="KW-0813">Transport</keyword>
<dbReference type="Pfam" id="PF00873">
    <property type="entry name" value="ACR_tran"/>
    <property type="match status" value="1"/>
</dbReference>
<name>A0A8I2B636_PLESH</name>
<keyword evidence="4" id="KW-0997">Cell inner membrane</keyword>
<protein>
    <submittedName>
        <fullName evidence="9">Efflux RND transporter permease subunit</fullName>
    </submittedName>
</protein>
<evidence type="ECO:0000256" key="1">
    <source>
        <dbReference type="ARBA" id="ARBA00004429"/>
    </source>
</evidence>
<accession>A0A8I2B636</accession>
<dbReference type="Gene3D" id="3.30.2090.10">
    <property type="entry name" value="Multidrug efflux transporter AcrB TolC docking domain, DN and DC subdomains"/>
    <property type="match status" value="2"/>
</dbReference>